<evidence type="ECO:0000256" key="3">
    <source>
        <dbReference type="ARBA" id="ARBA00022692"/>
    </source>
</evidence>
<feature type="transmembrane region" description="Helical" evidence="6">
    <location>
        <begin position="41"/>
        <end position="62"/>
    </location>
</feature>
<dbReference type="PANTHER" id="PTHR43385:SF1">
    <property type="entry name" value="RIBOFLAVIN TRANSPORTER RIBJ"/>
    <property type="match status" value="1"/>
</dbReference>
<accession>A0A4S4FNE9</accession>
<keyword evidence="3 6" id="KW-0812">Transmembrane</keyword>
<dbReference type="InterPro" id="IPR036259">
    <property type="entry name" value="MFS_trans_sf"/>
</dbReference>
<dbReference type="InterPro" id="IPR020846">
    <property type="entry name" value="MFS_dom"/>
</dbReference>
<dbReference type="Proteomes" id="UP000309133">
    <property type="component" value="Unassembled WGS sequence"/>
</dbReference>
<keyword evidence="9" id="KW-1185">Reference proteome</keyword>
<feature type="transmembrane region" description="Helical" evidence="6">
    <location>
        <begin position="74"/>
        <end position="94"/>
    </location>
</feature>
<feature type="domain" description="Major facilitator superfamily (MFS) profile" evidence="7">
    <location>
        <begin position="1"/>
        <end position="387"/>
    </location>
</feature>
<dbReference type="EMBL" id="SSSM01000004">
    <property type="protein sequence ID" value="THG31015.1"/>
    <property type="molecule type" value="Genomic_DNA"/>
</dbReference>
<feature type="transmembrane region" description="Helical" evidence="6">
    <location>
        <begin position="336"/>
        <end position="358"/>
    </location>
</feature>
<evidence type="ECO:0000256" key="1">
    <source>
        <dbReference type="ARBA" id="ARBA00004651"/>
    </source>
</evidence>
<keyword evidence="5 6" id="KW-0472">Membrane</keyword>
<gene>
    <name evidence="8" type="ORF">E6C64_10470</name>
</gene>
<organism evidence="8 9">
    <name type="scientific">Naasia lichenicola</name>
    <dbReference type="NCBI Taxonomy" id="2565933"/>
    <lineage>
        <taxon>Bacteria</taxon>
        <taxon>Bacillati</taxon>
        <taxon>Actinomycetota</taxon>
        <taxon>Actinomycetes</taxon>
        <taxon>Micrococcales</taxon>
        <taxon>Microbacteriaceae</taxon>
        <taxon>Naasia</taxon>
    </lineage>
</organism>
<keyword evidence="2" id="KW-0813">Transport</keyword>
<dbReference type="AlphaFoldDB" id="A0A4S4FNE9"/>
<dbReference type="SUPFAM" id="SSF103473">
    <property type="entry name" value="MFS general substrate transporter"/>
    <property type="match status" value="1"/>
</dbReference>
<proteinExistence type="predicted"/>
<name>A0A4S4FNE9_9MICO</name>
<protein>
    <submittedName>
        <fullName evidence="8">MFS transporter</fullName>
    </submittedName>
</protein>
<sequence>MSAPPRRLLPLLCITQVVSWGTLYYSLPAVAADIVSDTGWSLVSVMGAFSAGLVLSAVVGIAAGRLLDRFGGRVVMLTGSLLALIGVLLLATASSFAGFVVAWLVIGIAQAGILYQPAFTLIGLHYQAARDRPLLILTLVAGLASTIYVPIASLLAGELGWRDTYLVLGAALALITIPLHALLPNIVTRPVPSIQPAGRSRIIFTFPFLGLAAGLALLAFAMFGVTLNLIPLLAERGINATTAAILLAAVGAGQVIGRIIFTILNRWMPARWRATGVGVAAVVVLGALALIPGPVGLLAAVAAVSGAVRGALTLVQATAVADRWGLQRLGALNGALAAPVTAASALAPVSGVAIAAGLGSFPMAVVLLAGVAALGTLFITLALAGHRPKSCESPLMPEEKGGRISASALHRDAPIAGECIEPGLPRHCGAT</sequence>
<comment type="subcellular location">
    <subcellularLocation>
        <location evidence="1">Cell membrane</location>
        <topology evidence="1">Multi-pass membrane protein</topology>
    </subcellularLocation>
</comment>
<dbReference type="OrthoDB" id="7200137at2"/>
<feature type="transmembrane region" description="Helical" evidence="6">
    <location>
        <begin position="100"/>
        <end position="122"/>
    </location>
</feature>
<feature type="transmembrane region" description="Helical" evidence="6">
    <location>
        <begin position="208"/>
        <end position="234"/>
    </location>
</feature>
<dbReference type="Gene3D" id="1.20.1250.20">
    <property type="entry name" value="MFS general substrate transporter like domains"/>
    <property type="match status" value="2"/>
</dbReference>
<evidence type="ECO:0000256" key="4">
    <source>
        <dbReference type="ARBA" id="ARBA00022989"/>
    </source>
</evidence>
<dbReference type="GO" id="GO:0005886">
    <property type="term" value="C:plasma membrane"/>
    <property type="evidence" value="ECO:0007669"/>
    <property type="project" value="UniProtKB-SubCell"/>
</dbReference>
<evidence type="ECO:0000313" key="8">
    <source>
        <dbReference type="EMBL" id="THG31015.1"/>
    </source>
</evidence>
<keyword evidence="4 6" id="KW-1133">Transmembrane helix</keyword>
<evidence type="ECO:0000256" key="2">
    <source>
        <dbReference type="ARBA" id="ARBA00022448"/>
    </source>
</evidence>
<feature type="transmembrane region" description="Helical" evidence="6">
    <location>
        <begin position="364"/>
        <end position="384"/>
    </location>
</feature>
<dbReference type="InterPro" id="IPR052983">
    <property type="entry name" value="MFS_Riboflavin_Transporter"/>
</dbReference>
<reference evidence="8 9" key="1">
    <citation type="submission" date="2019-04" db="EMBL/GenBank/DDBJ databases">
        <authorList>
            <person name="Jiang L."/>
        </authorList>
    </citation>
    <scope>NUCLEOTIDE SEQUENCE [LARGE SCALE GENOMIC DNA]</scope>
    <source>
        <strain evidence="8 9">YIM 131853</strain>
    </source>
</reference>
<dbReference type="RefSeq" id="WP_136427424.1">
    <property type="nucleotide sequence ID" value="NZ_SSSM01000004.1"/>
</dbReference>
<dbReference type="Pfam" id="PF07690">
    <property type="entry name" value="MFS_1"/>
    <property type="match status" value="1"/>
</dbReference>
<dbReference type="InterPro" id="IPR011701">
    <property type="entry name" value="MFS"/>
</dbReference>
<dbReference type="PANTHER" id="PTHR43385">
    <property type="entry name" value="RIBOFLAVIN TRANSPORTER RIBJ"/>
    <property type="match status" value="1"/>
</dbReference>
<evidence type="ECO:0000313" key="9">
    <source>
        <dbReference type="Proteomes" id="UP000309133"/>
    </source>
</evidence>
<feature type="transmembrane region" description="Helical" evidence="6">
    <location>
        <begin position="134"/>
        <end position="153"/>
    </location>
</feature>
<dbReference type="PROSITE" id="PS50850">
    <property type="entry name" value="MFS"/>
    <property type="match status" value="1"/>
</dbReference>
<comment type="caution">
    <text evidence="8">The sequence shown here is derived from an EMBL/GenBank/DDBJ whole genome shotgun (WGS) entry which is preliminary data.</text>
</comment>
<feature type="transmembrane region" description="Helical" evidence="6">
    <location>
        <begin position="240"/>
        <end position="260"/>
    </location>
</feature>
<evidence type="ECO:0000256" key="5">
    <source>
        <dbReference type="ARBA" id="ARBA00023136"/>
    </source>
</evidence>
<dbReference type="GO" id="GO:0022857">
    <property type="term" value="F:transmembrane transporter activity"/>
    <property type="evidence" value="ECO:0007669"/>
    <property type="project" value="InterPro"/>
</dbReference>
<evidence type="ECO:0000256" key="6">
    <source>
        <dbReference type="SAM" id="Phobius"/>
    </source>
</evidence>
<feature type="transmembrane region" description="Helical" evidence="6">
    <location>
        <begin position="165"/>
        <end position="187"/>
    </location>
</feature>
<evidence type="ECO:0000259" key="7">
    <source>
        <dbReference type="PROSITE" id="PS50850"/>
    </source>
</evidence>